<sequence>MKEISAKEVQTVLEQGRSLNLIDVREVDEVEAGHIPGIFHIPLGLLEFRMNELNKNETYIIVCRSGARSGRATHFLESRGFDVTNMVGGMLAWEGEVQ</sequence>
<evidence type="ECO:0000313" key="3">
    <source>
        <dbReference type="Proteomes" id="UP000050668"/>
    </source>
</evidence>
<dbReference type="InterPro" id="IPR050229">
    <property type="entry name" value="GlpE_sulfurtransferase"/>
</dbReference>
<gene>
    <name evidence="2" type="ORF">AEA09_15615</name>
</gene>
<evidence type="ECO:0000259" key="1">
    <source>
        <dbReference type="PROSITE" id="PS50206"/>
    </source>
</evidence>
<name>A0ABR5JXG4_9BACI</name>
<dbReference type="InterPro" id="IPR001763">
    <property type="entry name" value="Rhodanese-like_dom"/>
</dbReference>
<evidence type="ECO:0000313" key="2">
    <source>
        <dbReference type="EMBL" id="KOS66927.1"/>
    </source>
</evidence>
<proteinExistence type="predicted"/>
<dbReference type="EMBL" id="LGRV01000005">
    <property type="protein sequence ID" value="KOS66927.1"/>
    <property type="molecule type" value="Genomic_DNA"/>
</dbReference>
<feature type="domain" description="Rhodanese" evidence="1">
    <location>
        <begin position="15"/>
        <end position="98"/>
    </location>
</feature>
<dbReference type="SUPFAM" id="SSF52821">
    <property type="entry name" value="Rhodanese/Cell cycle control phosphatase"/>
    <property type="match status" value="1"/>
</dbReference>
<dbReference type="Pfam" id="PF00581">
    <property type="entry name" value="Rhodanese"/>
    <property type="match status" value="1"/>
</dbReference>
<dbReference type="PANTHER" id="PTHR43031:SF17">
    <property type="entry name" value="SULFURTRANSFERASE YTWF-RELATED"/>
    <property type="match status" value="1"/>
</dbReference>
<dbReference type="Proteomes" id="UP000050668">
    <property type="component" value="Unassembled WGS sequence"/>
</dbReference>
<dbReference type="InterPro" id="IPR036873">
    <property type="entry name" value="Rhodanese-like_dom_sf"/>
</dbReference>
<dbReference type="RefSeq" id="WP_053584884.1">
    <property type="nucleotide sequence ID" value="NZ_LGRV01000005.1"/>
</dbReference>
<organism evidence="2 3">
    <name type="scientific">Lysinibacillus contaminans</name>
    <dbReference type="NCBI Taxonomy" id="1293441"/>
    <lineage>
        <taxon>Bacteria</taxon>
        <taxon>Bacillati</taxon>
        <taxon>Bacillota</taxon>
        <taxon>Bacilli</taxon>
        <taxon>Bacillales</taxon>
        <taxon>Bacillaceae</taxon>
        <taxon>Lysinibacillus</taxon>
    </lineage>
</organism>
<dbReference type="PANTHER" id="PTHR43031">
    <property type="entry name" value="FAD-DEPENDENT OXIDOREDUCTASE"/>
    <property type="match status" value="1"/>
</dbReference>
<dbReference type="PROSITE" id="PS50206">
    <property type="entry name" value="RHODANESE_3"/>
    <property type="match status" value="1"/>
</dbReference>
<accession>A0ABR5JXG4</accession>
<dbReference type="SMART" id="SM00450">
    <property type="entry name" value="RHOD"/>
    <property type="match status" value="1"/>
</dbReference>
<reference evidence="3" key="1">
    <citation type="submission" date="2015-07" db="EMBL/GenBank/DDBJ databases">
        <title>Fjat-14205 dsm 2895.</title>
        <authorList>
            <person name="Liu B."/>
            <person name="Wang J."/>
            <person name="Zhu Y."/>
            <person name="Liu G."/>
            <person name="Chen Q."/>
            <person name="Chen Z."/>
            <person name="Lan J."/>
            <person name="Che J."/>
            <person name="Ge C."/>
            <person name="Shi H."/>
            <person name="Pan Z."/>
            <person name="Liu X."/>
        </authorList>
    </citation>
    <scope>NUCLEOTIDE SEQUENCE [LARGE SCALE GENOMIC DNA]</scope>
    <source>
        <strain evidence="3">DSM 25560</strain>
    </source>
</reference>
<keyword evidence="3" id="KW-1185">Reference proteome</keyword>
<dbReference type="Gene3D" id="3.40.250.10">
    <property type="entry name" value="Rhodanese-like domain"/>
    <property type="match status" value="1"/>
</dbReference>
<protein>
    <submittedName>
        <fullName evidence="2">Rhodanese domain protein</fullName>
    </submittedName>
</protein>
<comment type="caution">
    <text evidence="2">The sequence shown here is derived from an EMBL/GenBank/DDBJ whole genome shotgun (WGS) entry which is preliminary data.</text>
</comment>
<dbReference type="CDD" id="cd00158">
    <property type="entry name" value="RHOD"/>
    <property type="match status" value="1"/>
</dbReference>